<reference evidence="15" key="1">
    <citation type="submission" date="2011-05" db="EMBL/GenBank/DDBJ databases">
        <authorList>
            <person name="Richards S.R."/>
            <person name="Qu J."/>
            <person name="Jiang H."/>
            <person name="Jhangiani S.N."/>
            <person name="Agravi P."/>
            <person name="Goodspeed R."/>
            <person name="Gross S."/>
            <person name="Mandapat C."/>
            <person name="Jackson L."/>
            <person name="Mathew T."/>
            <person name="Pu L."/>
            <person name="Thornton R."/>
            <person name="Saada N."/>
            <person name="Wilczek-Boney K.B."/>
            <person name="Lee S."/>
            <person name="Kovar C."/>
            <person name="Wu Y."/>
            <person name="Scherer S.E."/>
            <person name="Worley K.C."/>
            <person name="Muzny D.M."/>
            <person name="Gibbs R."/>
        </authorList>
    </citation>
    <scope>NUCLEOTIDE SEQUENCE</scope>
    <source>
        <strain evidence="15">Brora</strain>
    </source>
</reference>
<evidence type="ECO:0000256" key="4">
    <source>
        <dbReference type="ARBA" id="ARBA00022771"/>
    </source>
</evidence>
<feature type="domain" description="Nuclear receptor" evidence="12">
    <location>
        <begin position="18"/>
        <end position="93"/>
    </location>
</feature>
<accession>T1IVP1</accession>
<dbReference type="FunFam" id="1.10.565.10:FF:000011">
    <property type="entry name" value="Nuclear receptor subfamily 5, group A, member 2"/>
    <property type="match status" value="1"/>
</dbReference>
<dbReference type="InterPro" id="IPR035500">
    <property type="entry name" value="NHR-like_dom_sf"/>
</dbReference>
<evidence type="ECO:0000256" key="5">
    <source>
        <dbReference type="ARBA" id="ARBA00022833"/>
    </source>
</evidence>
<evidence type="ECO:0000256" key="11">
    <source>
        <dbReference type="RuleBase" id="RU004334"/>
    </source>
</evidence>
<comment type="similarity">
    <text evidence="2">Belongs to the nuclear hormone receptor family. NR5 subfamily.</text>
</comment>
<evidence type="ECO:0000256" key="2">
    <source>
        <dbReference type="ARBA" id="ARBA00007536"/>
    </source>
</evidence>
<evidence type="ECO:0000256" key="8">
    <source>
        <dbReference type="ARBA" id="ARBA00023163"/>
    </source>
</evidence>
<keyword evidence="6 11" id="KW-0805">Transcription regulation</keyword>
<evidence type="ECO:0000256" key="3">
    <source>
        <dbReference type="ARBA" id="ARBA00022723"/>
    </source>
</evidence>
<dbReference type="PROSITE" id="PS00031">
    <property type="entry name" value="NUCLEAR_REC_DBD_1"/>
    <property type="match status" value="1"/>
</dbReference>
<dbReference type="FunFam" id="3.30.50.10:FF:000006">
    <property type="entry name" value="Nuclear receptor subfamily 5 group A member"/>
    <property type="match status" value="1"/>
</dbReference>
<dbReference type="Gene3D" id="1.10.565.10">
    <property type="entry name" value="Retinoid X Receptor"/>
    <property type="match status" value="1"/>
</dbReference>
<dbReference type="EnsemblMetazoa" id="SMAR005242-RA">
    <property type="protein sequence ID" value="SMAR005242-PA"/>
    <property type="gene ID" value="SMAR005242"/>
</dbReference>
<dbReference type="PRINTS" id="PR01282">
    <property type="entry name" value="COUPTNFACTOR"/>
</dbReference>
<dbReference type="InterPro" id="IPR000536">
    <property type="entry name" value="Nucl_hrmn_rcpt_lig-bd"/>
</dbReference>
<dbReference type="PROSITE" id="PS51030">
    <property type="entry name" value="NUCLEAR_REC_DBD_2"/>
    <property type="match status" value="1"/>
</dbReference>
<evidence type="ECO:0000313" key="15">
    <source>
        <dbReference type="Proteomes" id="UP000014500"/>
    </source>
</evidence>
<keyword evidence="4 11" id="KW-0863">Zinc-finger</keyword>
<dbReference type="HOGENOM" id="CLU_007368_20_1_1"/>
<dbReference type="GO" id="GO:0005634">
    <property type="term" value="C:nucleus"/>
    <property type="evidence" value="ECO:0007669"/>
    <property type="project" value="UniProtKB-SubCell"/>
</dbReference>
<evidence type="ECO:0000313" key="14">
    <source>
        <dbReference type="EnsemblMetazoa" id="SMAR005242-PA"/>
    </source>
</evidence>
<dbReference type="InterPro" id="IPR001628">
    <property type="entry name" value="Znf_hrmn_rcpt"/>
</dbReference>
<evidence type="ECO:0000256" key="6">
    <source>
        <dbReference type="ARBA" id="ARBA00023015"/>
    </source>
</evidence>
<dbReference type="EMBL" id="JH431589">
    <property type="status" value="NOT_ANNOTATED_CDS"/>
    <property type="molecule type" value="Genomic_DNA"/>
</dbReference>
<dbReference type="Proteomes" id="UP000014500">
    <property type="component" value="Unassembled WGS sequence"/>
</dbReference>
<dbReference type="SMART" id="SM00430">
    <property type="entry name" value="HOLI"/>
    <property type="match status" value="1"/>
</dbReference>
<proteinExistence type="inferred from homology"/>
<dbReference type="SUPFAM" id="SSF48508">
    <property type="entry name" value="Nuclear receptor ligand-binding domain"/>
    <property type="match status" value="1"/>
</dbReference>
<keyword evidence="9 11" id="KW-0675">Receptor</keyword>
<dbReference type="CDD" id="cd06950">
    <property type="entry name" value="NR_LBD_Tlx_PNR_like"/>
    <property type="match status" value="1"/>
</dbReference>
<keyword evidence="3 11" id="KW-0479">Metal-binding</keyword>
<protein>
    <submittedName>
        <fullName evidence="14">Uncharacterized protein</fullName>
    </submittedName>
</protein>
<keyword evidence="10 11" id="KW-0539">Nucleus</keyword>
<dbReference type="GO" id="GO:0043565">
    <property type="term" value="F:sequence-specific DNA binding"/>
    <property type="evidence" value="ECO:0007669"/>
    <property type="project" value="InterPro"/>
</dbReference>
<evidence type="ECO:0000256" key="7">
    <source>
        <dbReference type="ARBA" id="ARBA00023125"/>
    </source>
</evidence>
<keyword evidence="8 11" id="KW-0804">Transcription</keyword>
<name>T1IVP1_STRMM</name>
<dbReference type="SUPFAM" id="SSF57716">
    <property type="entry name" value="Glucocorticoid receptor-like (DNA-binding domain)"/>
    <property type="match status" value="1"/>
</dbReference>
<dbReference type="GO" id="GO:0006357">
    <property type="term" value="P:regulation of transcription by RNA polymerase II"/>
    <property type="evidence" value="ECO:0007669"/>
    <property type="project" value="UniProtKB-ARBA"/>
</dbReference>
<dbReference type="Pfam" id="PF00104">
    <property type="entry name" value="Hormone_recep"/>
    <property type="match status" value="1"/>
</dbReference>
<dbReference type="Pfam" id="PF00105">
    <property type="entry name" value="zf-C4"/>
    <property type="match status" value="1"/>
</dbReference>
<dbReference type="Gene3D" id="3.30.50.10">
    <property type="entry name" value="Erythroid Transcription Factor GATA-1, subunit A"/>
    <property type="match status" value="1"/>
</dbReference>
<evidence type="ECO:0000256" key="1">
    <source>
        <dbReference type="ARBA" id="ARBA00004123"/>
    </source>
</evidence>
<dbReference type="PROSITE" id="PS51843">
    <property type="entry name" value="NR_LBD"/>
    <property type="match status" value="1"/>
</dbReference>
<dbReference type="GO" id="GO:0003700">
    <property type="term" value="F:DNA-binding transcription factor activity"/>
    <property type="evidence" value="ECO:0007669"/>
    <property type="project" value="InterPro"/>
</dbReference>
<dbReference type="eggNOG" id="KOG3575">
    <property type="taxonomic scope" value="Eukaryota"/>
</dbReference>
<reference evidence="14" key="2">
    <citation type="submission" date="2015-02" db="UniProtKB">
        <authorList>
            <consortium name="EnsemblMetazoa"/>
        </authorList>
    </citation>
    <scope>IDENTIFICATION</scope>
</reference>
<sequence>MSSSVPLPESSSTPVKPEMLCLVCGDKASGKHYGVISCDGCRGFFKRSVRRNLTYICKENANCLVDVTRRNQCQSCRFKKCLEASMKREGSDSKSQRYFDSEIPRQNESKNSLIMPLHPLDLSYLSHQVYLPSVDQLTLSVAENVYENAARLLFLAVKWARSIPAFLELPFRDQAILLEESWAELFVINAAQWSLAIDENILLCSNIISLNRQSTLLTEARLLRQLILRFDSLRLDHTEFACLKALVLFKPETRGLRDPVQVEILQDHTHLMLHDFVTSKEPACKMRFGKLLLLLPSVHGIRASAIEDIFFRKTIGSIPIERLLCDMFKSS</sequence>
<dbReference type="PRINTS" id="PR00047">
    <property type="entry name" value="STROIDFINGER"/>
</dbReference>
<dbReference type="PANTHER" id="PTHR24083">
    <property type="entry name" value="NUCLEAR HORMONE RECEPTOR"/>
    <property type="match status" value="1"/>
</dbReference>
<dbReference type="AlphaFoldDB" id="T1IVP1"/>
<dbReference type="PRINTS" id="PR00398">
    <property type="entry name" value="STRDHORMONER"/>
</dbReference>
<keyword evidence="7 11" id="KW-0238">DNA-binding</keyword>
<keyword evidence="15" id="KW-1185">Reference proteome</keyword>
<evidence type="ECO:0000259" key="13">
    <source>
        <dbReference type="PROSITE" id="PS51843"/>
    </source>
</evidence>
<dbReference type="OMA" id="PRLYAAH"/>
<dbReference type="GO" id="GO:0008270">
    <property type="term" value="F:zinc ion binding"/>
    <property type="evidence" value="ECO:0007669"/>
    <property type="project" value="UniProtKB-KW"/>
</dbReference>
<dbReference type="InterPro" id="IPR050274">
    <property type="entry name" value="Nuclear_hormone_rcpt_NR2"/>
</dbReference>
<comment type="subcellular location">
    <subcellularLocation>
        <location evidence="1 11">Nucleus</location>
    </subcellularLocation>
</comment>
<dbReference type="CDD" id="cd07164">
    <property type="entry name" value="NR_DBD_PNR_like_1"/>
    <property type="match status" value="1"/>
</dbReference>
<evidence type="ECO:0000256" key="10">
    <source>
        <dbReference type="ARBA" id="ARBA00023242"/>
    </source>
</evidence>
<keyword evidence="5 11" id="KW-0862">Zinc</keyword>
<feature type="domain" description="NR LBD" evidence="13">
    <location>
        <begin position="115"/>
        <end position="331"/>
    </location>
</feature>
<dbReference type="InterPro" id="IPR013088">
    <property type="entry name" value="Znf_NHR/GATA"/>
</dbReference>
<dbReference type="STRING" id="126957.T1IVP1"/>
<dbReference type="PhylomeDB" id="T1IVP1"/>
<evidence type="ECO:0000259" key="12">
    <source>
        <dbReference type="PROSITE" id="PS51030"/>
    </source>
</evidence>
<dbReference type="InterPro" id="IPR001723">
    <property type="entry name" value="Nuclear_hrmn_rcpt"/>
</dbReference>
<dbReference type="SMART" id="SM00399">
    <property type="entry name" value="ZnF_C4"/>
    <property type="match status" value="1"/>
</dbReference>
<evidence type="ECO:0000256" key="9">
    <source>
        <dbReference type="ARBA" id="ARBA00023170"/>
    </source>
</evidence>
<organism evidence="14 15">
    <name type="scientific">Strigamia maritima</name>
    <name type="common">European centipede</name>
    <name type="synonym">Geophilus maritimus</name>
    <dbReference type="NCBI Taxonomy" id="126957"/>
    <lineage>
        <taxon>Eukaryota</taxon>
        <taxon>Metazoa</taxon>
        <taxon>Ecdysozoa</taxon>
        <taxon>Arthropoda</taxon>
        <taxon>Myriapoda</taxon>
        <taxon>Chilopoda</taxon>
        <taxon>Pleurostigmophora</taxon>
        <taxon>Geophilomorpha</taxon>
        <taxon>Linotaeniidae</taxon>
        <taxon>Strigamia</taxon>
    </lineage>
</organism>